<evidence type="ECO:0000313" key="4">
    <source>
        <dbReference type="Proteomes" id="UP000001064"/>
    </source>
</evidence>
<evidence type="ECO:0008006" key="5">
    <source>
        <dbReference type="Google" id="ProtNLM"/>
    </source>
</evidence>
<proteinExistence type="predicted"/>
<sequence length="232" mass="25449">MNKFFIVLIIFIFLNSISNALEFRKLVYTKESCIGDPQVVYSGSECSPLGFVNFFNETLVSVGPATESSCKNAGKNETMATVSPSKNYPLNKCVRGGNGNHFYYISSVKGNPVSIKGYCTTYTYFGEDCDGVLVYSFQNGTCVNSTKESQFRKLVCTGKETLIYDCGSDSQCGSSSCYLSTTDSGKIGENTCNIKEIPIADAEYANFSAKLSYSPIVNLLSSLFVIFSFFYL</sequence>
<keyword evidence="1" id="KW-0812">Transmembrane</keyword>
<dbReference type="GeneID" id="10506897"/>
<evidence type="ECO:0000313" key="3">
    <source>
        <dbReference type="EMBL" id="EGC28960.1"/>
    </source>
</evidence>
<dbReference type="EMBL" id="GL871511">
    <property type="protein sequence ID" value="EGC28960.1"/>
    <property type="molecule type" value="Genomic_DNA"/>
</dbReference>
<keyword evidence="1" id="KW-1133">Transmembrane helix</keyword>
<keyword evidence="1" id="KW-0472">Membrane</keyword>
<feature type="chain" id="PRO_5003264088" description="SUEL-type lectin domain-containing protein" evidence="2">
    <location>
        <begin position="21"/>
        <end position="232"/>
    </location>
</feature>
<organism evidence="3 4">
    <name type="scientific">Dictyostelium purpureum</name>
    <name type="common">Slime mold</name>
    <dbReference type="NCBI Taxonomy" id="5786"/>
    <lineage>
        <taxon>Eukaryota</taxon>
        <taxon>Amoebozoa</taxon>
        <taxon>Evosea</taxon>
        <taxon>Eumycetozoa</taxon>
        <taxon>Dictyostelia</taxon>
        <taxon>Dictyosteliales</taxon>
        <taxon>Dictyosteliaceae</taxon>
        <taxon>Dictyostelium</taxon>
    </lineage>
</organism>
<accession>F1A4C2</accession>
<protein>
    <recommendedName>
        <fullName evidence="5">SUEL-type lectin domain-containing protein</fullName>
    </recommendedName>
</protein>
<feature type="signal peptide" evidence="2">
    <location>
        <begin position="1"/>
        <end position="20"/>
    </location>
</feature>
<gene>
    <name evidence="3" type="ORF">DICPUDRAFT_84987</name>
</gene>
<dbReference type="RefSeq" id="XP_003294519.1">
    <property type="nucleotide sequence ID" value="XM_003294471.1"/>
</dbReference>
<evidence type="ECO:0000256" key="2">
    <source>
        <dbReference type="SAM" id="SignalP"/>
    </source>
</evidence>
<reference evidence="4" key="1">
    <citation type="journal article" date="2011" name="Genome Biol.">
        <title>Comparative genomics of the social amoebae Dictyostelium discoideum and Dictyostelium purpureum.</title>
        <authorList>
            <consortium name="US DOE Joint Genome Institute (JGI-PGF)"/>
            <person name="Sucgang R."/>
            <person name="Kuo A."/>
            <person name="Tian X."/>
            <person name="Salerno W."/>
            <person name="Parikh A."/>
            <person name="Feasley C.L."/>
            <person name="Dalin E."/>
            <person name="Tu H."/>
            <person name="Huang E."/>
            <person name="Barry K."/>
            <person name="Lindquist E."/>
            <person name="Shapiro H."/>
            <person name="Bruce D."/>
            <person name="Schmutz J."/>
            <person name="Salamov A."/>
            <person name="Fey P."/>
            <person name="Gaudet P."/>
            <person name="Anjard C."/>
            <person name="Babu M.M."/>
            <person name="Basu S."/>
            <person name="Bushmanova Y."/>
            <person name="van der Wel H."/>
            <person name="Katoh-Kurasawa M."/>
            <person name="Dinh C."/>
            <person name="Coutinho P.M."/>
            <person name="Saito T."/>
            <person name="Elias M."/>
            <person name="Schaap P."/>
            <person name="Kay R.R."/>
            <person name="Henrissat B."/>
            <person name="Eichinger L."/>
            <person name="Rivero F."/>
            <person name="Putnam N.H."/>
            <person name="West C.M."/>
            <person name="Loomis W.F."/>
            <person name="Chisholm R.L."/>
            <person name="Shaulsky G."/>
            <person name="Strassmann J.E."/>
            <person name="Queller D.C."/>
            <person name="Kuspa A."/>
            <person name="Grigoriev I.V."/>
        </authorList>
    </citation>
    <scope>NUCLEOTIDE SEQUENCE [LARGE SCALE GENOMIC DNA]</scope>
    <source>
        <strain evidence="4">QSDP1</strain>
    </source>
</reference>
<dbReference type="InParanoid" id="F1A4C2"/>
<keyword evidence="2" id="KW-0732">Signal</keyword>
<dbReference type="KEGG" id="dpp:DICPUDRAFT_84987"/>
<keyword evidence="4" id="KW-1185">Reference proteome</keyword>
<dbReference type="Proteomes" id="UP000001064">
    <property type="component" value="Unassembled WGS sequence"/>
</dbReference>
<name>F1A4C2_DICPU</name>
<dbReference type="AlphaFoldDB" id="F1A4C2"/>
<dbReference type="FunCoup" id="F1A4C2">
    <property type="interactions" value="398"/>
</dbReference>
<feature type="transmembrane region" description="Helical" evidence="1">
    <location>
        <begin position="211"/>
        <end position="231"/>
    </location>
</feature>
<evidence type="ECO:0000256" key="1">
    <source>
        <dbReference type="SAM" id="Phobius"/>
    </source>
</evidence>
<dbReference type="VEuPathDB" id="AmoebaDB:DICPUDRAFT_84987"/>